<organism evidence="2 3">
    <name type="scientific">Tateyamaria omphalii</name>
    <dbReference type="NCBI Taxonomy" id="299262"/>
    <lineage>
        <taxon>Bacteria</taxon>
        <taxon>Pseudomonadati</taxon>
        <taxon>Pseudomonadota</taxon>
        <taxon>Alphaproteobacteria</taxon>
        <taxon>Rhodobacterales</taxon>
        <taxon>Roseobacteraceae</taxon>
        <taxon>Tateyamaria</taxon>
    </lineage>
</organism>
<dbReference type="STRING" id="299262.BWR18_10700"/>
<dbReference type="PANTHER" id="PTHR36930">
    <property type="entry name" value="METAL-SULFUR CLUSTER BIOSYNTHESIS PROTEINS YUAD-RELATED"/>
    <property type="match status" value="1"/>
</dbReference>
<sequence>MPALKPTSFAATITWLGFVASRAVSLRAEPVEAVEVTLDGFPGEDHGGATRPSCSRVRSQYTPGTEIRNTRQLSIVSAEELAATAAAMGLERIEPAWVGASLVIEGIPDFTHVPPASRLMSASGVGIAIDIENRPCIYPGKEIEAEAEGFGKRYKPAAKGRRGVTAWVEHGGRLAVGDVLTLHVPDQPVWPHLEAARAG</sequence>
<dbReference type="InterPro" id="IPR011037">
    <property type="entry name" value="Pyrv_Knase-like_insert_dom_sf"/>
</dbReference>
<dbReference type="PANTHER" id="PTHR36930:SF1">
    <property type="entry name" value="MOSC DOMAIN-CONTAINING PROTEIN"/>
    <property type="match status" value="1"/>
</dbReference>
<gene>
    <name evidence="2" type="ORF">BWR18_10700</name>
</gene>
<dbReference type="EMBL" id="CP019312">
    <property type="protein sequence ID" value="APX13824.1"/>
    <property type="molecule type" value="Genomic_DNA"/>
</dbReference>
<keyword evidence="3" id="KW-1185">Reference proteome</keyword>
<dbReference type="PROSITE" id="PS51340">
    <property type="entry name" value="MOSC"/>
    <property type="match status" value="1"/>
</dbReference>
<dbReference type="Pfam" id="PF03473">
    <property type="entry name" value="MOSC"/>
    <property type="match status" value="1"/>
</dbReference>
<dbReference type="GO" id="GO:0030170">
    <property type="term" value="F:pyridoxal phosphate binding"/>
    <property type="evidence" value="ECO:0007669"/>
    <property type="project" value="InterPro"/>
</dbReference>
<evidence type="ECO:0000313" key="2">
    <source>
        <dbReference type="EMBL" id="APX13824.1"/>
    </source>
</evidence>
<proteinExistence type="predicted"/>
<dbReference type="SUPFAM" id="SSF50800">
    <property type="entry name" value="PK beta-barrel domain-like"/>
    <property type="match status" value="1"/>
</dbReference>
<dbReference type="GO" id="GO:0003824">
    <property type="term" value="F:catalytic activity"/>
    <property type="evidence" value="ECO:0007669"/>
    <property type="project" value="InterPro"/>
</dbReference>
<accession>A0A1P8N0H1</accession>
<dbReference type="AlphaFoldDB" id="A0A1P8N0H1"/>
<protein>
    <submittedName>
        <fullName evidence="2">Sulfurase</fullName>
    </submittedName>
</protein>
<dbReference type="InterPro" id="IPR005302">
    <property type="entry name" value="MoCF_Sase_C"/>
</dbReference>
<dbReference type="Gene3D" id="2.40.33.20">
    <property type="entry name" value="PK beta-barrel domain-like"/>
    <property type="match status" value="1"/>
</dbReference>
<evidence type="ECO:0000259" key="1">
    <source>
        <dbReference type="PROSITE" id="PS51340"/>
    </source>
</evidence>
<reference evidence="2 3" key="1">
    <citation type="submission" date="2017-01" db="EMBL/GenBank/DDBJ databases">
        <title>Complete genome of Tateyamaria omphalii DOK1-4 isolated from seawater in Dokdo.</title>
        <authorList>
            <person name="Kim J.H."/>
            <person name="Chi W.-J."/>
        </authorList>
    </citation>
    <scope>NUCLEOTIDE SEQUENCE [LARGE SCALE GENOMIC DNA]</scope>
    <source>
        <strain evidence="2 3">DOK1-4</strain>
    </source>
</reference>
<dbReference type="OrthoDB" id="9808413at2"/>
<dbReference type="RefSeq" id="WP_076630254.1">
    <property type="nucleotide sequence ID" value="NZ_CP019312.1"/>
</dbReference>
<name>A0A1P8N0H1_9RHOB</name>
<dbReference type="InterPro" id="IPR052716">
    <property type="entry name" value="MOSC_domain"/>
</dbReference>
<dbReference type="KEGG" id="tom:BWR18_10700"/>
<feature type="domain" description="MOSC" evidence="1">
    <location>
        <begin position="28"/>
        <end position="183"/>
    </location>
</feature>
<evidence type="ECO:0000313" key="3">
    <source>
        <dbReference type="Proteomes" id="UP000186336"/>
    </source>
</evidence>
<dbReference type="GO" id="GO:0030151">
    <property type="term" value="F:molybdenum ion binding"/>
    <property type="evidence" value="ECO:0007669"/>
    <property type="project" value="InterPro"/>
</dbReference>
<dbReference type="Proteomes" id="UP000186336">
    <property type="component" value="Chromosome"/>
</dbReference>